<dbReference type="Proteomes" id="UP001341840">
    <property type="component" value="Unassembled WGS sequence"/>
</dbReference>
<name>A0ABU6X333_9FABA</name>
<reference evidence="2 3" key="1">
    <citation type="journal article" date="2023" name="Plants (Basel)">
        <title>Bridging the Gap: Combining Genomics and Transcriptomics Approaches to Understand Stylosanthes scabra, an Orphan Legume from the Brazilian Caatinga.</title>
        <authorList>
            <person name="Ferreira-Neto J.R.C."/>
            <person name="da Silva M.D."/>
            <person name="Binneck E."/>
            <person name="de Melo N.F."/>
            <person name="da Silva R.H."/>
            <person name="de Melo A.L.T.M."/>
            <person name="Pandolfi V."/>
            <person name="Bustamante F.O."/>
            <person name="Brasileiro-Vidal A.C."/>
            <person name="Benko-Iseppon A.M."/>
        </authorList>
    </citation>
    <scope>NUCLEOTIDE SEQUENCE [LARGE SCALE GENOMIC DNA]</scope>
    <source>
        <tissue evidence="2">Leaves</tissue>
    </source>
</reference>
<comment type="caution">
    <text evidence="2">The sequence shown here is derived from an EMBL/GenBank/DDBJ whole genome shotgun (WGS) entry which is preliminary data.</text>
</comment>
<evidence type="ECO:0000313" key="3">
    <source>
        <dbReference type="Proteomes" id="UP001341840"/>
    </source>
</evidence>
<sequence length="76" mass="8594">MESVAGCKILVNPFHPATDSELRETKLEESVAPCFHPAMDSVVPGEDERQAKMAEAEDGERDMRRRSKTSRCEWVD</sequence>
<evidence type="ECO:0000313" key="2">
    <source>
        <dbReference type="EMBL" id="MED6192556.1"/>
    </source>
</evidence>
<accession>A0ABU6X333</accession>
<evidence type="ECO:0000256" key="1">
    <source>
        <dbReference type="SAM" id="MobiDB-lite"/>
    </source>
</evidence>
<gene>
    <name evidence="2" type="ORF">PIB30_011352</name>
</gene>
<keyword evidence="3" id="KW-1185">Reference proteome</keyword>
<feature type="compositionally biased region" description="Basic and acidic residues" evidence="1">
    <location>
        <begin position="46"/>
        <end position="55"/>
    </location>
</feature>
<protein>
    <submittedName>
        <fullName evidence="2">Uncharacterized protein</fullName>
    </submittedName>
</protein>
<organism evidence="2 3">
    <name type="scientific">Stylosanthes scabra</name>
    <dbReference type="NCBI Taxonomy" id="79078"/>
    <lineage>
        <taxon>Eukaryota</taxon>
        <taxon>Viridiplantae</taxon>
        <taxon>Streptophyta</taxon>
        <taxon>Embryophyta</taxon>
        <taxon>Tracheophyta</taxon>
        <taxon>Spermatophyta</taxon>
        <taxon>Magnoliopsida</taxon>
        <taxon>eudicotyledons</taxon>
        <taxon>Gunneridae</taxon>
        <taxon>Pentapetalae</taxon>
        <taxon>rosids</taxon>
        <taxon>fabids</taxon>
        <taxon>Fabales</taxon>
        <taxon>Fabaceae</taxon>
        <taxon>Papilionoideae</taxon>
        <taxon>50 kb inversion clade</taxon>
        <taxon>dalbergioids sensu lato</taxon>
        <taxon>Dalbergieae</taxon>
        <taxon>Pterocarpus clade</taxon>
        <taxon>Stylosanthes</taxon>
    </lineage>
</organism>
<feature type="region of interest" description="Disordered" evidence="1">
    <location>
        <begin position="39"/>
        <end position="76"/>
    </location>
</feature>
<dbReference type="EMBL" id="JASCZI010211476">
    <property type="protein sequence ID" value="MED6192556.1"/>
    <property type="molecule type" value="Genomic_DNA"/>
</dbReference>
<proteinExistence type="predicted"/>